<protein>
    <recommendedName>
        <fullName evidence="3">Lipoprotein</fullName>
    </recommendedName>
</protein>
<gene>
    <name evidence="1" type="ORF">H8S59_05030</name>
</gene>
<accession>A0ABR7AW51</accession>
<dbReference type="EMBL" id="JACONW010000013">
    <property type="protein sequence ID" value="MBC3949125.1"/>
    <property type="molecule type" value="Genomic_DNA"/>
</dbReference>
<dbReference type="Proteomes" id="UP000651852">
    <property type="component" value="Unassembled WGS sequence"/>
</dbReference>
<proteinExistence type="predicted"/>
<evidence type="ECO:0008006" key="3">
    <source>
        <dbReference type="Google" id="ProtNLM"/>
    </source>
</evidence>
<evidence type="ECO:0000313" key="1">
    <source>
        <dbReference type="EMBL" id="MBC3949125.1"/>
    </source>
</evidence>
<comment type="caution">
    <text evidence="1">The sequence shown here is derived from an EMBL/GenBank/DDBJ whole genome shotgun (WGS) entry which is preliminary data.</text>
</comment>
<organism evidence="1 2">
    <name type="scientific">Pseudomonas folii</name>
    <dbReference type="NCBI Taxonomy" id="2762593"/>
    <lineage>
        <taxon>Bacteria</taxon>
        <taxon>Pseudomonadati</taxon>
        <taxon>Pseudomonadota</taxon>
        <taxon>Gammaproteobacteria</taxon>
        <taxon>Pseudomonadales</taxon>
        <taxon>Pseudomonadaceae</taxon>
        <taxon>Pseudomonas</taxon>
    </lineage>
</organism>
<sequence length="163" mass="17725">MNKFSLISCALLLTGCVGHYQQPALTAPHATLDAKWGNNNLMSGGFQAYWAYHDAHCLDTKDTGVLGRVSQSESEKNQFLVEPDRRIYLTALSTGTKQRETTDPSAIQRSCMNISSFIPEAGATYQITHSAPKSGCYLEVLDIKTGKAPASLVLEPITKECGL</sequence>
<evidence type="ECO:0000313" key="2">
    <source>
        <dbReference type="Proteomes" id="UP000651852"/>
    </source>
</evidence>
<keyword evidence="2" id="KW-1185">Reference proteome</keyword>
<name>A0ABR7AW51_9PSED</name>
<reference evidence="1 2" key="1">
    <citation type="submission" date="2020-08" db="EMBL/GenBank/DDBJ databases">
        <title>Putative novel bacterial strains isolated from necrotic wheat leaf tissues caused by Xanthomonas translucens.</title>
        <authorList>
            <person name="Tambong J.T."/>
        </authorList>
    </citation>
    <scope>NUCLEOTIDE SEQUENCE [LARGE SCALE GENOMIC DNA]</scope>
    <source>
        <strain evidence="1 2">DOAB 1069</strain>
    </source>
</reference>
<dbReference type="RefSeq" id="WP_187520687.1">
    <property type="nucleotide sequence ID" value="NZ_JACONW010000013.1"/>
</dbReference>
<dbReference type="PROSITE" id="PS51257">
    <property type="entry name" value="PROKAR_LIPOPROTEIN"/>
    <property type="match status" value="1"/>
</dbReference>